<dbReference type="PRINTS" id="PR00038">
    <property type="entry name" value="HTHLUXR"/>
</dbReference>
<evidence type="ECO:0000313" key="4">
    <source>
        <dbReference type="EMBL" id="ACQ79532.1"/>
    </source>
</evidence>
<dbReference type="InterPro" id="IPR027417">
    <property type="entry name" value="P-loop_NTPase"/>
</dbReference>
<keyword evidence="2" id="KW-0067">ATP-binding</keyword>
<dbReference type="GO" id="GO:0006355">
    <property type="term" value="P:regulation of DNA-templated transcription"/>
    <property type="evidence" value="ECO:0007669"/>
    <property type="project" value="InterPro"/>
</dbReference>
<gene>
    <name evidence="4" type="ordered locus">Bcav_1272</name>
</gene>
<dbReference type="GO" id="GO:0004016">
    <property type="term" value="F:adenylate cyclase activity"/>
    <property type="evidence" value="ECO:0007669"/>
    <property type="project" value="TreeGrafter"/>
</dbReference>
<feature type="domain" description="HTH luxR-type" evidence="3">
    <location>
        <begin position="896"/>
        <end position="961"/>
    </location>
</feature>
<dbReference type="GO" id="GO:0005524">
    <property type="term" value="F:ATP binding"/>
    <property type="evidence" value="ECO:0007669"/>
    <property type="project" value="UniProtKB-KW"/>
</dbReference>
<dbReference type="PANTHER" id="PTHR16305">
    <property type="entry name" value="TESTICULAR SOLUBLE ADENYLYL CYCLASE"/>
    <property type="match status" value="1"/>
</dbReference>
<reference evidence="4 5" key="1">
    <citation type="journal article" date="2009" name="Stand. Genomic Sci.">
        <title>Complete genome sequence of Beutenbergia cavernae type strain (HKI 0122).</title>
        <authorList>
            <person name="Land M."/>
            <person name="Pukall R."/>
            <person name="Abt B."/>
            <person name="Goker M."/>
            <person name="Rohde M."/>
            <person name="Glavina Del Rio T."/>
            <person name="Tice H."/>
            <person name="Copeland A."/>
            <person name="Cheng J.F."/>
            <person name="Lucas S."/>
            <person name="Chen F."/>
            <person name="Nolan M."/>
            <person name="Bruce D."/>
            <person name="Goodwin L."/>
            <person name="Pitluck S."/>
            <person name="Ivanova N."/>
            <person name="Mavromatis K."/>
            <person name="Ovchinnikova G."/>
            <person name="Pati A."/>
            <person name="Chen A."/>
            <person name="Palaniappan K."/>
            <person name="Hauser L."/>
            <person name="Chang Y.J."/>
            <person name="Jefferies C.C."/>
            <person name="Saunders E."/>
            <person name="Brettin T."/>
            <person name="Detter J.C."/>
            <person name="Han C."/>
            <person name="Chain P."/>
            <person name="Bristow J."/>
            <person name="Eisen J.A."/>
            <person name="Markowitz V."/>
            <person name="Hugenholtz P."/>
            <person name="Kyrpides N.C."/>
            <person name="Klenk H.P."/>
            <person name="Lapidus A."/>
        </authorList>
    </citation>
    <scope>NUCLEOTIDE SEQUENCE [LARGE SCALE GENOMIC DNA]</scope>
    <source>
        <strain evidence="5">ATCC BAA-8 / DSM 12333 / NBRC 16432</strain>
    </source>
</reference>
<evidence type="ECO:0000256" key="2">
    <source>
        <dbReference type="ARBA" id="ARBA00022840"/>
    </source>
</evidence>
<dbReference type="SUPFAM" id="SSF48452">
    <property type="entry name" value="TPR-like"/>
    <property type="match status" value="1"/>
</dbReference>
<proteinExistence type="predicted"/>
<organism evidence="4 5">
    <name type="scientific">Beutenbergia cavernae (strain ATCC BAA-8 / DSM 12333 / CCUG 43141 / JCM 11478 / NBRC 16432 / NCIMB 13614 / HKI 0122)</name>
    <dbReference type="NCBI Taxonomy" id="471853"/>
    <lineage>
        <taxon>Bacteria</taxon>
        <taxon>Bacillati</taxon>
        <taxon>Actinomycetota</taxon>
        <taxon>Actinomycetes</taxon>
        <taxon>Micrococcales</taxon>
        <taxon>Beutenbergiaceae</taxon>
        <taxon>Beutenbergia</taxon>
    </lineage>
</organism>
<dbReference type="KEGG" id="bcv:Bcav_1272"/>
<dbReference type="PROSITE" id="PS00622">
    <property type="entry name" value="HTH_LUXR_1"/>
    <property type="match status" value="1"/>
</dbReference>
<evidence type="ECO:0000256" key="1">
    <source>
        <dbReference type="ARBA" id="ARBA00022741"/>
    </source>
</evidence>
<dbReference type="STRING" id="471853.Bcav_1272"/>
<dbReference type="InterPro" id="IPR016032">
    <property type="entry name" value="Sig_transdc_resp-reg_C-effctor"/>
</dbReference>
<dbReference type="eggNOG" id="COG2909">
    <property type="taxonomic scope" value="Bacteria"/>
</dbReference>
<dbReference type="InterPro" id="IPR036388">
    <property type="entry name" value="WH-like_DNA-bd_sf"/>
</dbReference>
<dbReference type="AlphaFoldDB" id="C5C1R4"/>
<dbReference type="SMART" id="SM00421">
    <property type="entry name" value="HTH_LUXR"/>
    <property type="match status" value="1"/>
</dbReference>
<dbReference type="HOGENOM" id="CLU_006850_0_2_11"/>
<keyword evidence="5" id="KW-1185">Reference proteome</keyword>
<name>C5C1R4_BEUC1</name>
<dbReference type="InterPro" id="IPR041664">
    <property type="entry name" value="AAA_16"/>
</dbReference>
<dbReference type="Proteomes" id="UP000007962">
    <property type="component" value="Chromosome"/>
</dbReference>
<dbReference type="InterPro" id="IPR000792">
    <property type="entry name" value="Tscrpt_reg_LuxR_C"/>
</dbReference>
<dbReference type="SUPFAM" id="SSF52540">
    <property type="entry name" value="P-loop containing nucleoside triphosphate hydrolases"/>
    <property type="match status" value="1"/>
</dbReference>
<dbReference type="InterPro" id="IPR011990">
    <property type="entry name" value="TPR-like_helical_dom_sf"/>
</dbReference>
<dbReference type="OrthoDB" id="5476461at2"/>
<protein>
    <submittedName>
        <fullName evidence="4">Transcriptional regulator, LuxR family</fullName>
    </submittedName>
</protein>
<evidence type="ECO:0000259" key="3">
    <source>
        <dbReference type="PROSITE" id="PS50043"/>
    </source>
</evidence>
<dbReference type="Pfam" id="PF00196">
    <property type="entry name" value="GerE"/>
    <property type="match status" value="1"/>
</dbReference>
<dbReference type="SUPFAM" id="SSF46894">
    <property type="entry name" value="C-terminal effector domain of the bipartite response regulators"/>
    <property type="match status" value="1"/>
</dbReference>
<dbReference type="PANTHER" id="PTHR16305:SF35">
    <property type="entry name" value="TRANSCRIPTIONAL ACTIVATOR DOMAIN"/>
    <property type="match status" value="1"/>
</dbReference>
<dbReference type="CDD" id="cd06170">
    <property type="entry name" value="LuxR_C_like"/>
    <property type="match status" value="1"/>
</dbReference>
<evidence type="ECO:0000313" key="5">
    <source>
        <dbReference type="Proteomes" id="UP000007962"/>
    </source>
</evidence>
<sequence>MPTETASFTAREAELERLSAALETARQGVANAVVLGGDAGVGKSRLVERAGEAASEAGALVVVGHCLDLGDVGLPYLPIVEALGRLRSCSDAIDEVIERRPALARLLDGGGDAVTGNDELGRMQLFDAIAAALAAVGTAEAPLMLVIEDLHWADASTRDVLRYLLARMRNEHLLVLATYRADDLHRRHPWRAALAELHRHPRVDHVVLEPFSPEELREFAVAVTGAPLDEVTQRRVLKRSEGNAYFAEELLAAGPDAGTLPWSLADVLHVRLERLSPAALQLARIAAVAGRRCSEPLLWAVTRRRGAFESPAAFDEALRECLAHQVLERDGDLLAFRHALLAEAVYADLLPGELVALHAAYAAVMLEEDSLGSSAQVAHHAMLGHDAATALTASRRAAADAAAVFAIQEELRHLEAVLGTWESVPDAAELLGEDLTDVTLAAAAAAGRAGLSDRALGLARTAIAAAAPDDLRQARLGYLLAHHLLVAYDTREALEETGKALAVLEGDGPSPARAWTWAARARAAVNIDEDDIAHEAALRAVDEAQALDVPDAEADALTTLAVLEVDDADRSARLLAKAHERARASGDLFTALRARYNLATNRFYAGELADADELATTALSAARESGFGWSLYAVQLLVLEEIIRFTTGDLTPQADEADEPESMLLGYRAAGLYAAVARGDADAIERCRRLLDEEDLDGQLLLFAGGNLIDALTWAGRPEEAADVAAATIEALAATWSEFFLGSIFLAALGLAALADLAVRARSRGDDAAELLQRGDELLRRAETAAERGRPRGGVLGPEGRSWLARTRAEHSRLHGEHNPEVWRVCVTEFSYGHVPELARSRWRLAEALVGAGEREEAGAVVTEALRAATEMGARPLERAIRDFGRRARLAVPGVRLETSGVLTDRERDVLRLVADGLSNRQIGERLYISPKTVSVHISNLLAKLGVARRAEAVDVAHRRGLLEGAR</sequence>
<dbReference type="GO" id="GO:0003677">
    <property type="term" value="F:DNA binding"/>
    <property type="evidence" value="ECO:0007669"/>
    <property type="project" value="InterPro"/>
</dbReference>
<accession>C5C1R4</accession>
<dbReference type="Gene3D" id="1.10.10.10">
    <property type="entry name" value="Winged helix-like DNA-binding domain superfamily/Winged helix DNA-binding domain"/>
    <property type="match status" value="1"/>
</dbReference>
<dbReference type="PROSITE" id="PS50043">
    <property type="entry name" value="HTH_LUXR_2"/>
    <property type="match status" value="1"/>
</dbReference>
<dbReference type="GO" id="GO:0005737">
    <property type="term" value="C:cytoplasm"/>
    <property type="evidence" value="ECO:0007669"/>
    <property type="project" value="TreeGrafter"/>
</dbReference>
<keyword evidence="1" id="KW-0547">Nucleotide-binding</keyword>
<dbReference type="EMBL" id="CP001618">
    <property type="protein sequence ID" value="ACQ79532.1"/>
    <property type="molecule type" value="Genomic_DNA"/>
</dbReference>
<dbReference type="Pfam" id="PF13191">
    <property type="entry name" value="AAA_16"/>
    <property type="match status" value="1"/>
</dbReference>